<feature type="transmembrane region" description="Helical" evidence="1">
    <location>
        <begin position="135"/>
        <end position="155"/>
    </location>
</feature>
<feature type="transmembrane region" description="Helical" evidence="1">
    <location>
        <begin position="79"/>
        <end position="97"/>
    </location>
</feature>
<evidence type="ECO:0000256" key="1">
    <source>
        <dbReference type="SAM" id="Phobius"/>
    </source>
</evidence>
<evidence type="ECO:0000313" key="3">
    <source>
        <dbReference type="Proteomes" id="UP000231542"/>
    </source>
</evidence>
<dbReference type="AlphaFoldDB" id="A0A2H0YVT7"/>
<accession>A0A2H0YVT7</accession>
<keyword evidence="1" id="KW-0472">Membrane</keyword>
<keyword evidence="1" id="KW-0812">Transmembrane</keyword>
<feature type="transmembrane region" description="Helical" evidence="1">
    <location>
        <begin position="279"/>
        <end position="298"/>
    </location>
</feature>
<protein>
    <submittedName>
        <fullName evidence="2">Uncharacterized protein</fullName>
    </submittedName>
</protein>
<feature type="transmembrane region" description="Helical" evidence="1">
    <location>
        <begin position="186"/>
        <end position="216"/>
    </location>
</feature>
<proteinExistence type="predicted"/>
<evidence type="ECO:0000313" key="2">
    <source>
        <dbReference type="EMBL" id="PIS42399.1"/>
    </source>
</evidence>
<comment type="caution">
    <text evidence="2">The sequence shown here is derived from an EMBL/GenBank/DDBJ whole genome shotgun (WGS) entry which is preliminary data.</text>
</comment>
<organism evidence="2 3">
    <name type="scientific">Candidatus Kerfeldbacteria bacterium CG08_land_8_20_14_0_20_40_16</name>
    <dbReference type="NCBI Taxonomy" id="2014244"/>
    <lineage>
        <taxon>Bacteria</taxon>
        <taxon>Candidatus Kerfeldiibacteriota</taxon>
    </lineage>
</organism>
<reference evidence="2 3" key="1">
    <citation type="submission" date="2017-09" db="EMBL/GenBank/DDBJ databases">
        <title>Depth-based differentiation of microbial function through sediment-hosted aquifers and enrichment of novel symbionts in the deep terrestrial subsurface.</title>
        <authorList>
            <person name="Probst A.J."/>
            <person name="Ladd B."/>
            <person name="Jarett J.K."/>
            <person name="Geller-Mcgrath D.E."/>
            <person name="Sieber C.M."/>
            <person name="Emerson J.B."/>
            <person name="Anantharaman K."/>
            <person name="Thomas B.C."/>
            <person name="Malmstrom R."/>
            <person name="Stieglmeier M."/>
            <person name="Klingl A."/>
            <person name="Woyke T."/>
            <person name="Ryan C.M."/>
            <person name="Banfield J.F."/>
        </authorList>
    </citation>
    <scope>NUCLEOTIDE SEQUENCE [LARGE SCALE GENOMIC DNA]</scope>
    <source>
        <strain evidence="2">CG08_land_8_20_14_0_20_40_16</strain>
    </source>
</reference>
<name>A0A2H0YVT7_9BACT</name>
<sequence length="429" mass="49586">MRFRPNYKTITITGSLFLLFFLFFNSPARFLGTDDGYPARLIPISILKEGNFELGEFINNGQLNTYSIVDADGYYVSKYPILTSLLALPVYSIPFIFNITFSNELIAGLARISASLIVASSAILIYFIFRRFLSEKWSIILTIAYALGTSCWTISSQDLWQHGTSQLLLVLTIFFLLKALEKQYPFLLLVGLFAGLSIAARPINLIIVLFILIFVFHRFRNNFPLTLLGLLVPLILVAFYNTYYFGAPWSTGYGQEILEGWTYPIWQGFAGLLFSPSRGLFFFTPFLVFPIWGMITIWRKSLILIKDINLLFRYLSLGLIFYLLVLSKWWAWPGAYSYGPRMLTDIVPIMILFFIPMVRSGVFRKKILKSIFIVLITFSILVQLVGIIYYDNKYQGEYYFDNQGNKISLLWSLREGQLYFYLSKPFHYN</sequence>
<feature type="transmembrane region" description="Helical" evidence="1">
    <location>
        <begin position="370"/>
        <end position="390"/>
    </location>
</feature>
<dbReference type="Proteomes" id="UP000231542">
    <property type="component" value="Unassembled WGS sequence"/>
</dbReference>
<feature type="transmembrane region" description="Helical" evidence="1">
    <location>
        <begin position="338"/>
        <end position="358"/>
    </location>
</feature>
<dbReference type="EMBL" id="PEXU01000044">
    <property type="protein sequence ID" value="PIS42399.1"/>
    <property type="molecule type" value="Genomic_DNA"/>
</dbReference>
<gene>
    <name evidence="2" type="ORF">COT24_03685</name>
</gene>
<feature type="transmembrane region" description="Helical" evidence="1">
    <location>
        <begin position="109"/>
        <end position="129"/>
    </location>
</feature>
<keyword evidence="1" id="KW-1133">Transmembrane helix</keyword>
<feature type="transmembrane region" description="Helical" evidence="1">
    <location>
        <begin position="310"/>
        <end position="332"/>
    </location>
</feature>
<feature type="transmembrane region" description="Helical" evidence="1">
    <location>
        <begin position="223"/>
        <end position="243"/>
    </location>
</feature>